<dbReference type="AlphaFoldDB" id="A0A371Q201"/>
<evidence type="ECO:0000313" key="1">
    <source>
        <dbReference type="EMBL" id="REK88757.1"/>
    </source>
</evidence>
<proteinExistence type="predicted"/>
<organism evidence="1 2">
    <name type="scientific">Streptomyces inhibens</name>
    <dbReference type="NCBI Taxonomy" id="2293571"/>
    <lineage>
        <taxon>Bacteria</taxon>
        <taxon>Bacillati</taxon>
        <taxon>Actinomycetota</taxon>
        <taxon>Actinomycetes</taxon>
        <taxon>Kitasatosporales</taxon>
        <taxon>Streptomycetaceae</taxon>
        <taxon>Streptomyces</taxon>
    </lineage>
</organism>
<name>A0A371Q201_STRIH</name>
<dbReference type="RefSeq" id="WP_128508530.1">
    <property type="nucleotide sequence ID" value="NZ_QUAC01000149.1"/>
</dbReference>
<dbReference type="EMBL" id="QUAC01000149">
    <property type="protein sequence ID" value="REK88757.1"/>
    <property type="molecule type" value="Genomic_DNA"/>
</dbReference>
<evidence type="ECO:0000313" key="2">
    <source>
        <dbReference type="Proteomes" id="UP000262477"/>
    </source>
</evidence>
<keyword evidence="2" id="KW-1185">Reference proteome</keyword>
<protein>
    <submittedName>
        <fullName evidence="1">Uncharacterized protein</fullName>
    </submittedName>
</protein>
<gene>
    <name evidence="1" type="ORF">DY245_19535</name>
</gene>
<sequence>MNSAEQASHTEHVSAEVVVELESCATQDAHAVFSALRTSFSSDRAADDVPEEVAGAGSTVWTSTFDVSDIKAKAEPRRLTAPVMVSLQGGYWAVDQLCKALEPAFAVRVLGMAAGDQEKEVELRLETR</sequence>
<comment type="caution">
    <text evidence="1">The sequence shown here is derived from an EMBL/GenBank/DDBJ whole genome shotgun (WGS) entry which is preliminary data.</text>
</comment>
<accession>A0A371Q201</accession>
<dbReference type="OrthoDB" id="4325844at2"/>
<reference evidence="1 2" key="1">
    <citation type="submission" date="2018-08" db="EMBL/GenBank/DDBJ databases">
        <title>Streptomyces NEAU-D10 sp. nov., a novel Actinomycete isolated from soil.</title>
        <authorList>
            <person name="Jin L."/>
        </authorList>
    </citation>
    <scope>NUCLEOTIDE SEQUENCE [LARGE SCALE GENOMIC DNA]</scope>
    <source>
        <strain evidence="1 2">NEAU-D10</strain>
    </source>
</reference>
<dbReference type="Proteomes" id="UP000262477">
    <property type="component" value="Unassembled WGS sequence"/>
</dbReference>